<gene>
    <name evidence="2" type="ORF">C0630_00450</name>
</gene>
<dbReference type="Proteomes" id="UP000235015">
    <property type="component" value="Unassembled WGS sequence"/>
</dbReference>
<dbReference type="PROSITE" id="PS00018">
    <property type="entry name" value="EF_HAND_1"/>
    <property type="match status" value="2"/>
</dbReference>
<proteinExistence type="predicted"/>
<dbReference type="AlphaFoldDB" id="A0A2N6D157"/>
<evidence type="ECO:0000313" key="2">
    <source>
        <dbReference type="EMBL" id="PLX63418.1"/>
    </source>
</evidence>
<feature type="domain" description="EF-hand" evidence="1">
    <location>
        <begin position="47"/>
        <end position="73"/>
    </location>
</feature>
<dbReference type="InterPro" id="IPR018247">
    <property type="entry name" value="EF_Hand_1_Ca_BS"/>
</dbReference>
<dbReference type="EMBL" id="PKUN01000001">
    <property type="protein sequence ID" value="PLX63418.1"/>
    <property type="molecule type" value="Genomic_DNA"/>
</dbReference>
<organism evidence="2 3">
    <name type="scientific">Sedimenticola selenatireducens</name>
    <dbReference type="NCBI Taxonomy" id="191960"/>
    <lineage>
        <taxon>Bacteria</taxon>
        <taxon>Pseudomonadati</taxon>
        <taxon>Pseudomonadota</taxon>
        <taxon>Gammaproteobacteria</taxon>
        <taxon>Chromatiales</taxon>
        <taxon>Sedimenticolaceae</taxon>
        <taxon>Sedimenticola</taxon>
    </lineage>
</organism>
<reference evidence="2 3" key="1">
    <citation type="submission" date="2017-11" db="EMBL/GenBank/DDBJ databases">
        <title>Genome-resolved metagenomics identifies genetic mobility, metabolic interactions, and unexpected diversity in perchlorate-reducing communities.</title>
        <authorList>
            <person name="Barnum T.P."/>
            <person name="Figueroa I.A."/>
            <person name="Carlstrom C.I."/>
            <person name="Lucas L.N."/>
            <person name="Engelbrektson A.L."/>
            <person name="Coates J.D."/>
        </authorList>
    </citation>
    <scope>NUCLEOTIDE SEQUENCE [LARGE SCALE GENOMIC DNA]</scope>
    <source>
        <strain evidence="2">BM301</strain>
    </source>
</reference>
<protein>
    <recommendedName>
        <fullName evidence="1">EF-hand domain-containing protein</fullName>
    </recommendedName>
</protein>
<dbReference type="InterPro" id="IPR002048">
    <property type="entry name" value="EF_hand_dom"/>
</dbReference>
<evidence type="ECO:0000259" key="1">
    <source>
        <dbReference type="PROSITE" id="PS50222"/>
    </source>
</evidence>
<dbReference type="RefSeq" id="WP_273437187.1">
    <property type="nucleotide sequence ID" value="NZ_PKUN01000001.1"/>
</dbReference>
<accession>A0A2N6D157</accession>
<dbReference type="Pfam" id="PF13202">
    <property type="entry name" value="EF-hand_5"/>
    <property type="match status" value="2"/>
</dbReference>
<comment type="caution">
    <text evidence="2">The sequence shown here is derived from an EMBL/GenBank/DDBJ whole genome shotgun (WGS) entry which is preliminary data.</text>
</comment>
<evidence type="ECO:0000313" key="3">
    <source>
        <dbReference type="Proteomes" id="UP000235015"/>
    </source>
</evidence>
<dbReference type="Gene3D" id="1.10.238.10">
    <property type="entry name" value="EF-hand"/>
    <property type="match status" value="1"/>
</dbReference>
<sequence>MKRRNTRWPSQLATALIIAGALGLGISFAAPPEQLPNADIGPHTGPFSIHDLDRNGILSREEYGRFLTALEQRRKAADGSGKSYPPPLRFEEIDRNADGYLSEDEMISALNRRLERHKRYRNRSGRW</sequence>
<dbReference type="InterPro" id="IPR011992">
    <property type="entry name" value="EF-hand-dom_pair"/>
</dbReference>
<dbReference type="SUPFAM" id="SSF47473">
    <property type="entry name" value="EF-hand"/>
    <property type="match status" value="1"/>
</dbReference>
<name>A0A2N6D157_9GAMM</name>
<dbReference type="PROSITE" id="PS50222">
    <property type="entry name" value="EF_HAND_2"/>
    <property type="match status" value="2"/>
</dbReference>
<dbReference type="CDD" id="cd00051">
    <property type="entry name" value="EFh"/>
    <property type="match status" value="1"/>
</dbReference>
<dbReference type="GO" id="GO:0005509">
    <property type="term" value="F:calcium ion binding"/>
    <property type="evidence" value="ECO:0007669"/>
    <property type="project" value="InterPro"/>
</dbReference>
<feature type="domain" description="EF-hand" evidence="1">
    <location>
        <begin position="90"/>
        <end position="116"/>
    </location>
</feature>